<protein>
    <submittedName>
        <fullName evidence="2">Uncharacterized protein</fullName>
    </submittedName>
</protein>
<evidence type="ECO:0000313" key="3">
    <source>
        <dbReference type="Proteomes" id="UP000594059"/>
    </source>
</evidence>
<reference evidence="2 3" key="1">
    <citation type="submission" date="2020-10" db="EMBL/GenBank/DDBJ databases">
        <title>complete genome sequencing of Lysobacter sp. H21R20.</title>
        <authorList>
            <person name="Bae J.-W."/>
            <person name="Lee S.-Y."/>
        </authorList>
    </citation>
    <scope>NUCLEOTIDE SEQUENCE [LARGE SCALE GENOMIC DNA]</scope>
    <source>
        <strain evidence="2 3">H21R20</strain>
    </source>
</reference>
<keyword evidence="1" id="KW-0812">Transmembrane</keyword>
<keyword evidence="1" id="KW-1133">Transmembrane helix</keyword>
<dbReference type="AlphaFoldDB" id="A0A7S6UHF4"/>
<gene>
    <name evidence="2" type="ORF">INQ41_04905</name>
</gene>
<keyword evidence="1" id="KW-0472">Membrane</keyword>
<name>A0A7S6UHF4_9GAMM</name>
<sequence length="151" mass="16751">MKLTPLQRERYYPYVGGMVAFAVVLWIHHKGYSISYSENMLASLVSLGGIFAGFLATVKTLLLTMSGPVQKRLNESGYIEDLLRYLREGIYGSLLLCILAMVGFANAIKFPEIHAALLFGLLSFALLALYRITRISVALLVSNNSDDPDEE</sequence>
<dbReference type="KEGG" id="lcic:INQ41_04905"/>
<feature type="transmembrane region" description="Helical" evidence="1">
    <location>
        <begin position="41"/>
        <end position="64"/>
    </location>
</feature>
<dbReference type="EMBL" id="CP063656">
    <property type="protein sequence ID" value="QOW20365.1"/>
    <property type="molecule type" value="Genomic_DNA"/>
</dbReference>
<feature type="transmembrane region" description="Helical" evidence="1">
    <location>
        <begin position="85"/>
        <end position="107"/>
    </location>
</feature>
<organism evidence="2 3">
    <name type="scientific">Novilysobacter ciconiae</name>
    <dbReference type="NCBI Taxonomy" id="2781022"/>
    <lineage>
        <taxon>Bacteria</taxon>
        <taxon>Pseudomonadati</taxon>
        <taxon>Pseudomonadota</taxon>
        <taxon>Gammaproteobacteria</taxon>
        <taxon>Lysobacterales</taxon>
        <taxon>Lysobacteraceae</taxon>
        <taxon>Novilysobacter</taxon>
    </lineage>
</organism>
<keyword evidence="3" id="KW-1185">Reference proteome</keyword>
<dbReference type="RefSeq" id="WP_193986707.1">
    <property type="nucleotide sequence ID" value="NZ_CP063656.1"/>
</dbReference>
<dbReference type="Proteomes" id="UP000594059">
    <property type="component" value="Chromosome"/>
</dbReference>
<accession>A0A7S6UHF4</accession>
<proteinExistence type="predicted"/>
<evidence type="ECO:0000313" key="2">
    <source>
        <dbReference type="EMBL" id="QOW20365.1"/>
    </source>
</evidence>
<feature type="transmembrane region" description="Helical" evidence="1">
    <location>
        <begin position="113"/>
        <end position="130"/>
    </location>
</feature>
<feature type="transmembrane region" description="Helical" evidence="1">
    <location>
        <begin position="12"/>
        <end position="29"/>
    </location>
</feature>
<evidence type="ECO:0000256" key="1">
    <source>
        <dbReference type="SAM" id="Phobius"/>
    </source>
</evidence>